<dbReference type="Pfam" id="PF05188">
    <property type="entry name" value="MutS_II"/>
    <property type="match status" value="1"/>
</dbReference>
<feature type="region of interest" description="Disordered" evidence="11">
    <location>
        <begin position="1"/>
        <end position="21"/>
    </location>
</feature>
<dbReference type="SMART" id="SM00533">
    <property type="entry name" value="MUTSd"/>
    <property type="match status" value="1"/>
</dbReference>
<comment type="caution">
    <text evidence="13">The sequence shown here is derived from an EMBL/GenBank/DDBJ whole genome shotgun (WGS) entry which is preliminary data.</text>
</comment>
<evidence type="ECO:0000256" key="1">
    <source>
        <dbReference type="ARBA" id="ARBA00006271"/>
    </source>
</evidence>
<dbReference type="InterPro" id="IPR000432">
    <property type="entry name" value="DNA_mismatch_repair_MutS_C"/>
</dbReference>
<evidence type="ECO:0000256" key="4">
    <source>
        <dbReference type="ARBA" id="ARBA00022763"/>
    </source>
</evidence>
<feature type="domain" description="DNA mismatch repair proteins mutS family" evidence="12">
    <location>
        <begin position="706"/>
        <end position="722"/>
    </location>
</feature>
<dbReference type="Gene3D" id="1.10.1420.10">
    <property type="match status" value="2"/>
</dbReference>
<dbReference type="PIRSF" id="PIRSF037677">
    <property type="entry name" value="DNA_mis_repair_Msh6"/>
    <property type="match status" value="1"/>
</dbReference>
<dbReference type="InterPro" id="IPR017261">
    <property type="entry name" value="DNA_mismatch_repair_MutS/MSH"/>
</dbReference>
<accession>A0A9D6LAS0</accession>
<dbReference type="InterPro" id="IPR007860">
    <property type="entry name" value="DNA_mmatch_repair_MutS_con_dom"/>
</dbReference>
<dbReference type="Pfam" id="PF05190">
    <property type="entry name" value="MutS_IV"/>
    <property type="match status" value="1"/>
</dbReference>
<dbReference type="InterPro" id="IPR036678">
    <property type="entry name" value="MutS_con_dom_sf"/>
</dbReference>
<evidence type="ECO:0000256" key="10">
    <source>
        <dbReference type="RuleBase" id="RU003756"/>
    </source>
</evidence>
<dbReference type="GO" id="GO:0003684">
    <property type="term" value="F:damaged DNA binding"/>
    <property type="evidence" value="ECO:0007669"/>
    <property type="project" value="UniProtKB-UniRule"/>
</dbReference>
<feature type="binding site" evidence="9">
    <location>
        <begin position="632"/>
        <end position="639"/>
    </location>
    <ligand>
        <name>ATP</name>
        <dbReference type="ChEBI" id="CHEBI:30616"/>
    </ligand>
</feature>
<organism evidence="13 14">
    <name type="scientific">Eiseniibacteriota bacterium</name>
    <dbReference type="NCBI Taxonomy" id="2212470"/>
    <lineage>
        <taxon>Bacteria</taxon>
        <taxon>Candidatus Eiseniibacteriota</taxon>
    </lineage>
</organism>
<proteinExistence type="inferred from homology"/>
<keyword evidence="5 9" id="KW-0067">ATP-binding</keyword>
<dbReference type="SMART" id="SM00534">
    <property type="entry name" value="MUTSac"/>
    <property type="match status" value="1"/>
</dbReference>
<dbReference type="SUPFAM" id="SSF48334">
    <property type="entry name" value="DNA repair protein MutS, domain III"/>
    <property type="match status" value="1"/>
</dbReference>
<dbReference type="PROSITE" id="PS00486">
    <property type="entry name" value="DNA_MISMATCH_REPAIR_2"/>
    <property type="match status" value="1"/>
</dbReference>
<evidence type="ECO:0000256" key="2">
    <source>
        <dbReference type="ARBA" id="ARBA00021982"/>
    </source>
</evidence>
<dbReference type="InterPro" id="IPR016151">
    <property type="entry name" value="DNA_mismatch_repair_MutS_N"/>
</dbReference>
<dbReference type="SUPFAM" id="SSF55271">
    <property type="entry name" value="DNA repair protein MutS, domain I"/>
    <property type="match status" value="1"/>
</dbReference>
<dbReference type="GO" id="GO:0006298">
    <property type="term" value="P:mismatch repair"/>
    <property type="evidence" value="ECO:0007669"/>
    <property type="project" value="UniProtKB-UniRule"/>
</dbReference>
<dbReference type="PANTHER" id="PTHR11361">
    <property type="entry name" value="DNA MISMATCH REPAIR PROTEIN MUTS FAMILY MEMBER"/>
    <property type="match status" value="1"/>
</dbReference>
<keyword evidence="4 9" id="KW-0227">DNA damage</keyword>
<dbReference type="NCBIfam" id="NF003810">
    <property type="entry name" value="PRK05399.1"/>
    <property type="match status" value="1"/>
</dbReference>
<evidence type="ECO:0000256" key="5">
    <source>
        <dbReference type="ARBA" id="ARBA00022840"/>
    </source>
</evidence>
<evidence type="ECO:0000256" key="3">
    <source>
        <dbReference type="ARBA" id="ARBA00022741"/>
    </source>
</evidence>
<reference evidence="13" key="1">
    <citation type="submission" date="2020-07" db="EMBL/GenBank/DDBJ databases">
        <title>Huge and variable diversity of episymbiotic CPR bacteria and DPANN archaea in groundwater ecosystems.</title>
        <authorList>
            <person name="He C.Y."/>
            <person name="Keren R."/>
            <person name="Whittaker M."/>
            <person name="Farag I.F."/>
            <person name="Doudna J."/>
            <person name="Cate J.H.D."/>
            <person name="Banfield J.F."/>
        </authorList>
    </citation>
    <scope>NUCLEOTIDE SEQUENCE</scope>
    <source>
        <strain evidence="13">NC_groundwater_928_Pr1_S-0.2um_72_17</strain>
    </source>
</reference>
<dbReference type="Pfam" id="PF05192">
    <property type="entry name" value="MutS_III"/>
    <property type="match status" value="1"/>
</dbReference>
<dbReference type="AlphaFoldDB" id="A0A9D6LAS0"/>
<dbReference type="GO" id="GO:0005829">
    <property type="term" value="C:cytosol"/>
    <property type="evidence" value="ECO:0007669"/>
    <property type="project" value="TreeGrafter"/>
</dbReference>
<dbReference type="InterPro" id="IPR007861">
    <property type="entry name" value="DNA_mismatch_repair_MutS_clamp"/>
</dbReference>
<gene>
    <name evidence="9 13" type="primary">mutS</name>
    <name evidence="13" type="ORF">HY076_07640</name>
</gene>
<evidence type="ECO:0000256" key="9">
    <source>
        <dbReference type="HAMAP-Rule" id="MF_00096"/>
    </source>
</evidence>
<dbReference type="PANTHER" id="PTHR11361:SF34">
    <property type="entry name" value="DNA MISMATCH REPAIR PROTEIN MSH1, MITOCHONDRIAL"/>
    <property type="match status" value="1"/>
</dbReference>
<evidence type="ECO:0000256" key="11">
    <source>
        <dbReference type="SAM" id="MobiDB-lite"/>
    </source>
</evidence>
<evidence type="ECO:0000256" key="6">
    <source>
        <dbReference type="ARBA" id="ARBA00023125"/>
    </source>
</evidence>
<evidence type="ECO:0000259" key="12">
    <source>
        <dbReference type="PROSITE" id="PS00486"/>
    </source>
</evidence>
<dbReference type="Pfam" id="PF00488">
    <property type="entry name" value="MutS_V"/>
    <property type="match status" value="1"/>
</dbReference>
<dbReference type="FunFam" id="3.40.50.300:FF:000870">
    <property type="entry name" value="MutS protein homolog 4"/>
    <property type="match status" value="1"/>
</dbReference>
<dbReference type="Gene3D" id="3.30.420.110">
    <property type="entry name" value="MutS, connector domain"/>
    <property type="match status" value="1"/>
</dbReference>
<dbReference type="InterPro" id="IPR007695">
    <property type="entry name" value="DNA_mismatch_repair_MutS-lik_N"/>
</dbReference>
<sequence length="886" mass="95267">MPADPAASPARGRPRAPDRSPLMEQYRGVKRAHPDAFLFFRLGDFYEMFFDDAVRGAALLGLTLTSRNKQDPAPIPMCGIPWHQRDAYVARLLRLGHKVAICDQLEDAATAKGIVQRGVTEVLTPGSVMAEGFVEPAANNFLAALWPAGDSLGVCLIDASTGEVKLAEPPWDEASAFLARLGVSEWVVPEADALVEPARGRLDAARRGLAGAVSPMPIAAFLAGDPLADRWGAEGAREAAAAPEAARAAAAAIAYLERVQGGPARQLVRIERWSAAGTMTVDATTARHLELFQHAPGGEARHTLWHHVNLCVTALGARRLRAWLERPLATLAPLVARQDAVERWIAAGAARGEVREALRGMPDLERLAARIVCERATPRDLGALRDALARLPHLAARIDASGVPMSSPARAALAGIPALESRLAAALVDEPPAIAREGGIVRSGFDELRDRLDQVAHSGKRWIMDLEAAERARTGIPSLKVGFNRVFGYYLEVTRPHLARVPADYERRQTLTTAERFVTPELKTKEGEVLGAEERLVAREIELFTALRAEAATHRAAIERAADALAALDAESTLAEAAARYGWTRPRLEDSDRLTLDGARHPVVERLLPGGEFVPNDCALDGARRQILLLTGPNMGGKSTYLRQIALAVLLAQAGSFVPATRAEIGLVDRLFTRVGASDRLGAGESTFMVEMRETAAILAAATPRSLVLLDELGRGTATYDGLALAWAVTEFLHAGGGPRPRTLFATHYHELTQLAGTLPRLANVHATVKEWGDEVVFLHRIAEGAADRSYGIQVAQRAGLPAPVVARAREVLRELERERTVEHLEAAEAGGSLPLFAAAPAPAHPVIAELERLDPERLTPLEALERLARWKREVGGGGGGGRPNA</sequence>
<dbReference type="SUPFAM" id="SSF52540">
    <property type="entry name" value="P-loop containing nucleoside triphosphate hydrolases"/>
    <property type="match status" value="1"/>
</dbReference>
<dbReference type="Gene3D" id="3.40.50.300">
    <property type="entry name" value="P-loop containing nucleotide triphosphate hydrolases"/>
    <property type="match status" value="1"/>
</dbReference>
<name>A0A9D6LAS0_UNCEI</name>
<dbReference type="HAMAP" id="MF_00096">
    <property type="entry name" value="MutS"/>
    <property type="match status" value="1"/>
</dbReference>
<evidence type="ECO:0000313" key="14">
    <source>
        <dbReference type="Proteomes" id="UP000807850"/>
    </source>
</evidence>
<dbReference type="GO" id="GO:0030983">
    <property type="term" value="F:mismatched DNA binding"/>
    <property type="evidence" value="ECO:0007669"/>
    <property type="project" value="InterPro"/>
</dbReference>
<protein>
    <recommendedName>
        <fullName evidence="2 9">DNA mismatch repair protein MutS</fullName>
    </recommendedName>
</protein>
<dbReference type="Pfam" id="PF01624">
    <property type="entry name" value="MutS_I"/>
    <property type="match status" value="1"/>
</dbReference>
<dbReference type="EMBL" id="JACQAY010000251">
    <property type="protein sequence ID" value="MBI3540130.1"/>
    <property type="molecule type" value="Genomic_DNA"/>
</dbReference>
<dbReference type="Gene3D" id="3.40.1170.10">
    <property type="entry name" value="DNA repair protein MutS, domain I"/>
    <property type="match status" value="1"/>
</dbReference>
<comment type="function">
    <text evidence="8 9">This protein is involved in the repair of mismatches in DNA. It is possible that it carries out the mismatch recognition step. This protein has a weak ATPase activity.</text>
</comment>
<dbReference type="SUPFAM" id="SSF53150">
    <property type="entry name" value="DNA repair protein MutS, domain II"/>
    <property type="match status" value="1"/>
</dbReference>
<dbReference type="Proteomes" id="UP000807850">
    <property type="component" value="Unassembled WGS sequence"/>
</dbReference>
<keyword evidence="3 9" id="KW-0547">Nucleotide-binding</keyword>
<keyword evidence="6 9" id="KW-0238">DNA-binding</keyword>
<dbReference type="GO" id="GO:0140664">
    <property type="term" value="F:ATP-dependent DNA damage sensor activity"/>
    <property type="evidence" value="ECO:0007669"/>
    <property type="project" value="InterPro"/>
</dbReference>
<comment type="similarity">
    <text evidence="1 9 10">Belongs to the DNA mismatch repair MutS family.</text>
</comment>
<evidence type="ECO:0000256" key="7">
    <source>
        <dbReference type="ARBA" id="ARBA00023204"/>
    </source>
</evidence>
<evidence type="ECO:0000256" key="8">
    <source>
        <dbReference type="ARBA" id="ARBA00024647"/>
    </source>
</evidence>
<dbReference type="NCBIfam" id="TIGR01070">
    <property type="entry name" value="mutS1"/>
    <property type="match status" value="1"/>
</dbReference>
<feature type="compositionally biased region" description="Low complexity" evidence="11">
    <location>
        <begin position="1"/>
        <end position="11"/>
    </location>
</feature>
<dbReference type="InterPro" id="IPR005748">
    <property type="entry name" value="DNA_mismatch_repair_MutS"/>
</dbReference>
<dbReference type="GO" id="GO:0005524">
    <property type="term" value="F:ATP binding"/>
    <property type="evidence" value="ECO:0007669"/>
    <property type="project" value="UniProtKB-UniRule"/>
</dbReference>
<dbReference type="FunFam" id="3.40.1170.10:FF:000001">
    <property type="entry name" value="DNA mismatch repair protein MutS"/>
    <property type="match status" value="1"/>
</dbReference>
<evidence type="ECO:0000313" key="13">
    <source>
        <dbReference type="EMBL" id="MBI3540130.1"/>
    </source>
</evidence>
<dbReference type="InterPro" id="IPR045076">
    <property type="entry name" value="MutS"/>
</dbReference>
<dbReference type="InterPro" id="IPR007696">
    <property type="entry name" value="DNA_mismatch_repair_MutS_core"/>
</dbReference>
<dbReference type="InterPro" id="IPR036187">
    <property type="entry name" value="DNA_mismatch_repair_MutS_sf"/>
</dbReference>
<dbReference type="CDD" id="cd03284">
    <property type="entry name" value="ABC_MutS1"/>
    <property type="match status" value="1"/>
</dbReference>
<keyword evidence="7 9" id="KW-0234">DNA repair</keyword>
<dbReference type="InterPro" id="IPR027417">
    <property type="entry name" value="P-loop_NTPase"/>
</dbReference>